<comment type="caution">
    <text evidence="1">The sequence shown here is derived from an EMBL/GenBank/DDBJ whole genome shotgun (WGS) entry which is preliminary data.</text>
</comment>
<dbReference type="EMBL" id="JADEWC010000050">
    <property type="protein sequence ID" value="MBE9223803.1"/>
    <property type="molecule type" value="Genomic_DNA"/>
</dbReference>
<keyword evidence="2" id="KW-1185">Reference proteome</keyword>
<proteinExistence type="predicted"/>
<organism evidence="1 2">
    <name type="scientific">Cyanobacterium stanieri LEGE 03274</name>
    <dbReference type="NCBI Taxonomy" id="1828756"/>
    <lineage>
        <taxon>Bacteria</taxon>
        <taxon>Bacillati</taxon>
        <taxon>Cyanobacteriota</taxon>
        <taxon>Cyanophyceae</taxon>
        <taxon>Oscillatoriophycideae</taxon>
        <taxon>Chroococcales</taxon>
        <taxon>Geminocystaceae</taxon>
        <taxon>Cyanobacterium</taxon>
    </lineage>
</organism>
<evidence type="ECO:0000313" key="1">
    <source>
        <dbReference type="EMBL" id="MBE9223803.1"/>
    </source>
</evidence>
<protein>
    <submittedName>
        <fullName evidence="1">Uncharacterized protein</fullName>
    </submittedName>
</protein>
<evidence type="ECO:0000313" key="2">
    <source>
        <dbReference type="Proteomes" id="UP000654604"/>
    </source>
</evidence>
<dbReference type="Proteomes" id="UP000654604">
    <property type="component" value="Unassembled WGS sequence"/>
</dbReference>
<name>A0ABR9V7F0_9CHRO</name>
<reference evidence="1 2" key="1">
    <citation type="submission" date="2020-10" db="EMBL/GenBank/DDBJ databases">
        <authorList>
            <person name="Castelo-Branco R."/>
            <person name="Eusebio N."/>
            <person name="Adriana R."/>
            <person name="Vieira A."/>
            <person name="Brugerolle De Fraissinette N."/>
            <person name="Rezende De Castro R."/>
            <person name="Schneider M.P."/>
            <person name="Vasconcelos V."/>
            <person name="Leao P.N."/>
        </authorList>
    </citation>
    <scope>NUCLEOTIDE SEQUENCE [LARGE SCALE GENOMIC DNA]</scope>
    <source>
        <strain evidence="1 2">LEGE 03274</strain>
    </source>
</reference>
<accession>A0ABR9V7F0</accession>
<dbReference type="RefSeq" id="WP_193802020.1">
    <property type="nucleotide sequence ID" value="NZ_JADEWC010000050.1"/>
</dbReference>
<gene>
    <name evidence="1" type="ORF">IQ215_13960</name>
</gene>
<sequence length="54" mass="6186">MAILMLLLMAIALTTVYLTYGDTVQGFMQSQHPDYALVPIPVETRNKAHFNQYR</sequence>